<evidence type="ECO:0000256" key="1">
    <source>
        <dbReference type="ARBA" id="ARBA00012737"/>
    </source>
</evidence>
<evidence type="ECO:0000256" key="5">
    <source>
        <dbReference type="ARBA" id="ARBA00022840"/>
    </source>
</evidence>
<organism evidence="12 13">
    <name type="scientific">Candidatus Ruania gallistercoris</name>
    <dbReference type="NCBI Taxonomy" id="2838746"/>
    <lineage>
        <taxon>Bacteria</taxon>
        <taxon>Bacillati</taxon>
        <taxon>Actinomycetota</taxon>
        <taxon>Actinomycetes</taxon>
        <taxon>Micrococcales</taxon>
        <taxon>Ruaniaceae</taxon>
        <taxon>Ruania</taxon>
    </lineage>
</organism>
<feature type="domain" description="Glutamine amidotransferase type-2" evidence="11">
    <location>
        <begin position="1"/>
        <end position="147"/>
    </location>
</feature>
<dbReference type="Proteomes" id="UP000824037">
    <property type="component" value="Unassembled WGS sequence"/>
</dbReference>
<comment type="catalytic activity">
    <reaction evidence="8">
        <text>L-aspartate + L-glutamine + ATP + H2O = L-asparagine + L-glutamate + AMP + diphosphate + H(+)</text>
        <dbReference type="Rhea" id="RHEA:12228"/>
        <dbReference type="ChEBI" id="CHEBI:15377"/>
        <dbReference type="ChEBI" id="CHEBI:15378"/>
        <dbReference type="ChEBI" id="CHEBI:29985"/>
        <dbReference type="ChEBI" id="CHEBI:29991"/>
        <dbReference type="ChEBI" id="CHEBI:30616"/>
        <dbReference type="ChEBI" id="CHEBI:33019"/>
        <dbReference type="ChEBI" id="CHEBI:58048"/>
        <dbReference type="ChEBI" id="CHEBI:58359"/>
        <dbReference type="ChEBI" id="CHEBI:456215"/>
        <dbReference type="EC" id="6.3.5.4"/>
    </reaction>
</comment>
<proteinExistence type="predicted"/>
<dbReference type="CDD" id="cd01991">
    <property type="entry name" value="Asn_synthase_B_C"/>
    <property type="match status" value="1"/>
</dbReference>
<evidence type="ECO:0000256" key="6">
    <source>
        <dbReference type="ARBA" id="ARBA00022888"/>
    </source>
</evidence>
<evidence type="ECO:0000256" key="10">
    <source>
        <dbReference type="PIRSR" id="PIRSR001589-3"/>
    </source>
</evidence>
<dbReference type="GO" id="GO:0006529">
    <property type="term" value="P:asparagine biosynthetic process"/>
    <property type="evidence" value="ECO:0007669"/>
    <property type="project" value="UniProtKB-KW"/>
</dbReference>
<dbReference type="GO" id="GO:0005524">
    <property type="term" value="F:ATP binding"/>
    <property type="evidence" value="ECO:0007669"/>
    <property type="project" value="UniProtKB-KW"/>
</dbReference>
<dbReference type="InterPro" id="IPR017932">
    <property type="entry name" value="GATase_2_dom"/>
</dbReference>
<dbReference type="Pfam" id="PF00733">
    <property type="entry name" value="Asn_synthase"/>
    <property type="match status" value="1"/>
</dbReference>
<keyword evidence="3" id="KW-0028">Amino-acid biosynthesis</keyword>
<evidence type="ECO:0000313" key="12">
    <source>
        <dbReference type="EMBL" id="HIZ38108.1"/>
    </source>
</evidence>
<gene>
    <name evidence="12" type="ORF">H9815_20215</name>
</gene>
<dbReference type="GO" id="GO:0004066">
    <property type="term" value="F:asparagine synthase (glutamine-hydrolyzing) activity"/>
    <property type="evidence" value="ECO:0007669"/>
    <property type="project" value="UniProtKB-EC"/>
</dbReference>
<evidence type="ECO:0000256" key="2">
    <source>
        <dbReference type="ARBA" id="ARBA00022598"/>
    </source>
</evidence>
<evidence type="ECO:0000256" key="3">
    <source>
        <dbReference type="ARBA" id="ARBA00022605"/>
    </source>
</evidence>
<dbReference type="AlphaFoldDB" id="A0A9D2J685"/>
<evidence type="ECO:0000259" key="11">
    <source>
        <dbReference type="PROSITE" id="PS51278"/>
    </source>
</evidence>
<evidence type="ECO:0000313" key="13">
    <source>
        <dbReference type="Proteomes" id="UP000824037"/>
    </source>
</evidence>
<comment type="caution">
    <text evidence="12">The sequence shown here is derived from an EMBL/GenBank/DDBJ whole genome shotgun (WGS) entry which is preliminary data.</text>
</comment>
<feature type="binding site" evidence="9">
    <location>
        <position position="230"/>
    </location>
    <ligand>
        <name>ATP</name>
        <dbReference type="ChEBI" id="CHEBI:30616"/>
    </ligand>
</feature>
<dbReference type="PANTHER" id="PTHR11772">
    <property type="entry name" value="ASPARAGINE SYNTHETASE"/>
    <property type="match status" value="1"/>
</dbReference>
<dbReference type="InterPro" id="IPR029055">
    <property type="entry name" value="Ntn_hydrolases_N"/>
</dbReference>
<dbReference type="SUPFAM" id="SSF56235">
    <property type="entry name" value="N-terminal nucleophile aminohydrolases (Ntn hydrolases)"/>
    <property type="match status" value="1"/>
</dbReference>
<dbReference type="Pfam" id="PF13537">
    <property type="entry name" value="GATase_7"/>
    <property type="match status" value="1"/>
</dbReference>
<reference evidence="12" key="2">
    <citation type="submission" date="2021-04" db="EMBL/GenBank/DDBJ databases">
        <authorList>
            <person name="Gilroy R."/>
        </authorList>
    </citation>
    <scope>NUCLEOTIDE SEQUENCE</scope>
    <source>
        <strain evidence="12">ChiGjej4B4-7305</strain>
    </source>
</reference>
<dbReference type="PIRSF" id="PIRSF001589">
    <property type="entry name" value="Asn_synthetase_glu-h"/>
    <property type="match status" value="1"/>
</dbReference>
<sequence>SRSFPHAWLGVRYLAIVDPEGGAQPLTAGPPEAALIGDGEIDNYRRIRDGLGAHRFRTGSDLEAALQLYLDQGVASFERLWGTFALAVAGEDGRFAVARDVLGISPLYWARRGESVLFASELKAFDADWRPWVEPFPPGHAWTPEQGLIAGPAFPGSTPVLLQSRAPSEDPPSWVFDAIRETLVRAVRRNLDAVVPVGIMLSGGVDSSIVAAIAAHLAGQQGRRLPSFAVGMAGSSDLAAARLVAEHVGTEHHELVYTAEDAIALVPQIIGELESFDPTLVHSAVPHHLVAALSAEQVKVVLAGEGADELFAGYAHYERHDTGRALHEDLLDTLEGMHIGGLQRVDRVAAAYGIEPRLPFLDLDFVELALALPPGWKLLAEDRPAKWLLRRAFDGWLPEEVLWRRKEQFGEGTGMNTVLREHFEATVSVEELAEAAPLLDPPVRTREELAYFRIFTAALPGIDPGRTVGRFAQA</sequence>
<protein>
    <recommendedName>
        <fullName evidence="1">asparagine synthase (glutamine-hydrolyzing)</fullName>
        <ecNumber evidence="1">6.3.5.4</ecNumber>
    </recommendedName>
</protein>
<accession>A0A9D2J685</accession>
<reference evidence="12" key="1">
    <citation type="journal article" date="2021" name="PeerJ">
        <title>Extensive microbial diversity within the chicken gut microbiome revealed by metagenomics and culture.</title>
        <authorList>
            <person name="Gilroy R."/>
            <person name="Ravi A."/>
            <person name="Getino M."/>
            <person name="Pursley I."/>
            <person name="Horton D.L."/>
            <person name="Alikhan N.F."/>
            <person name="Baker D."/>
            <person name="Gharbi K."/>
            <person name="Hall N."/>
            <person name="Watson M."/>
            <person name="Adriaenssens E.M."/>
            <person name="Foster-Nyarko E."/>
            <person name="Jarju S."/>
            <person name="Secka A."/>
            <person name="Antonio M."/>
            <person name="Oren A."/>
            <person name="Chaudhuri R.R."/>
            <person name="La Ragione R."/>
            <person name="Hildebrand F."/>
            <person name="Pallen M.J."/>
        </authorList>
    </citation>
    <scope>NUCLEOTIDE SEQUENCE</scope>
    <source>
        <strain evidence="12">ChiGjej4B4-7305</strain>
    </source>
</reference>
<dbReference type="EMBL" id="DXBY01000344">
    <property type="protein sequence ID" value="HIZ38108.1"/>
    <property type="molecule type" value="Genomic_DNA"/>
</dbReference>
<dbReference type="InterPro" id="IPR014729">
    <property type="entry name" value="Rossmann-like_a/b/a_fold"/>
</dbReference>
<keyword evidence="5 9" id="KW-0067">ATP-binding</keyword>
<keyword evidence="2" id="KW-0436">Ligase</keyword>
<evidence type="ECO:0000256" key="8">
    <source>
        <dbReference type="ARBA" id="ARBA00048741"/>
    </source>
</evidence>
<dbReference type="Gene3D" id="3.40.50.620">
    <property type="entry name" value="HUPs"/>
    <property type="match status" value="1"/>
</dbReference>
<dbReference type="InterPro" id="IPR050795">
    <property type="entry name" value="Asn_Synthetase"/>
</dbReference>
<dbReference type="PANTHER" id="PTHR11772:SF2">
    <property type="entry name" value="ASPARAGINE SYNTHETASE [GLUTAMINE-HYDROLYZING]"/>
    <property type="match status" value="1"/>
</dbReference>
<dbReference type="InterPro" id="IPR001962">
    <property type="entry name" value="Asn_synthase"/>
</dbReference>
<feature type="site" description="Important for beta-aspartyl-AMP intermediate formation" evidence="10">
    <location>
        <position position="305"/>
    </location>
</feature>
<name>A0A9D2J685_9MICO</name>
<keyword evidence="4 9" id="KW-0547">Nucleotide-binding</keyword>
<dbReference type="PROSITE" id="PS51278">
    <property type="entry name" value="GATASE_TYPE_2"/>
    <property type="match status" value="1"/>
</dbReference>
<evidence type="ECO:0000256" key="4">
    <source>
        <dbReference type="ARBA" id="ARBA00022741"/>
    </source>
</evidence>
<comment type="pathway">
    <text evidence="7">Amino-acid biosynthesis.</text>
</comment>
<dbReference type="GO" id="GO:0005829">
    <property type="term" value="C:cytosol"/>
    <property type="evidence" value="ECO:0007669"/>
    <property type="project" value="TreeGrafter"/>
</dbReference>
<dbReference type="SUPFAM" id="SSF52402">
    <property type="entry name" value="Adenine nucleotide alpha hydrolases-like"/>
    <property type="match status" value="1"/>
</dbReference>
<keyword evidence="6" id="KW-0061">Asparagine biosynthesis</keyword>
<evidence type="ECO:0000256" key="9">
    <source>
        <dbReference type="PIRSR" id="PIRSR001589-2"/>
    </source>
</evidence>
<feature type="binding site" evidence="9">
    <location>
        <position position="61"/>
    </location>
    <ligand>
        <name>L-glutamine</name>
        <dbReference type="ChEBI" id="CHEBI:58359"/>
    </ligand>
</feature>
<evidence type="ECO:0000256" key="7">
    <source>
        <dbReference type="ARBA" id="ARBA00029440"/>
    </source>
</evidence>
<feature type="non-terminal residue" evidence="12">
    <location>
        <position position="1"/>
    </location>
</feature>
<dbReference type="EC" id="6.3.5.4" evidence="1"/>
<dbReference type="InterPro" id="IPR006426">
    <property type="entry name" value="Asn_synth_AEB"/>
</dbReference>
<dbReference type="Gene3D" id="3.60.20.10">
    <property type="entry name" value="Glutamine Phosphoribosylpyrophosphate, subunit 1, domain 1"/>
    <property type="match status" value="1"/>
</dbReference>